<evidence type="ECO:0000313" key="3">
    <source>
        <dbReference type="Proteomes" id="UP000192472"/>
    </source>
</evidence>
<dbReference type="OrthoDB" id="655382at2"/>
<dbReference type="RefSeq" id="WP_084370945.1">
    <property type="nucleotide sequence ID" value="NZ_FWYF01000001.1"/>
</dbReference>
<dbReference type="STRING" id="692418.SAMN04488029_0618"/>
<dbReference type="Proteomes" id="UP000192472">
    <property type="component" value="Unassembled WGS sequence"/>
</dbReference>
<feature type="chain" id="PRO_5013117153" description="DKNYY family protein" evidence="1">
    <location>
        <begin position="23"/>
        <end position="243"/>
    </location>
</feature>
<keyword evidence="3" id="KW-1185">Reference proteome</keyword>
<feature type="signal peptide" evidence="1">
    <location>
        <begin position="1"/>
        <end position="22"/>
    </location>
</feature>
<sequence length="243" mass="28186">MNKLLQVALATFLFLQVSNALGQYAVGDLNLDGDIAAWYDQSVGYKNVPVLEGSFYPLPYIASKQSPYLESNKWSEGQLTFAGEQYNGLYLLYNTYHDLLIIRNRAVQISAIEPTLLNQHKVDEFVIHGHQFIHLKDSVAPGHAPGFYELFFDGQSIDFYIKRIKNEYIKGREIVFQDEDRYFLFDGQQFIKYKGKKSMYKCFPEIKAQMKSYSKSLYMNLKKNQEEGMLTWLAYGDQLLTEK</sequence>
<dbReference type="EMBL" id="FWYF01000001">
    <property type="protein sequence ID" value="SMD32275.1"/>
    <property type="molecule type" value="Genomic_DNA"/>
</dbReference>
<protein>
    <recommendedName>
        <fullName evidence="4">DKNYY family protein</fullName>
    </recommendedName>
</protein>
<reference evidence="2 3" key="1">
    <citation type="submission" date="2017-04" db="EMBL/GenBank/DDBJ databases">
        <authorList>
            <person name="Afonso C.L."/>
            <person name="Miller P.J."/>
            <person name="Scott M.A."/>
            <person name="Spackman E."/>
            <person name="Goraichik I."/>
            <person name="Dimitrov K.M."/>
            <person name="Suarez D.L."/>
            <person name="Swayne D.E."/>
        </authorList>
    </citation>
    <scope>NUCLEOTIDE SEQUENCE [LARGE SCALE GENOMIC DNA]</scope>
    <source>
        <strain evidence="2 3">DSM 26133</strain>
    </source>
</reference>
<keyword evidence="1" id="KW-0732">Signal</keyword>
<accession>A0A1W2G6I5</accession>
<evidence type="ECO:0000313" key="2">
    <source>
        <dbReference type="EMBL" id="SMD32275.1"/>
    </source>
</evidence>
<evidence type="ECO:0008006" key="4">
    <source>
        <dbReference type="Google" id="ProtNLM"/>
    </source>
</evidence>
<proteinExistence type="predicted"/>
<evidence type="ECO:0000256" key="1">
    <source>
        <dbReference type="SAM" id="SignalP"/>
    </source>
</evidence>
<dbReference type="AlphaFoldDB" id="A0A1W2G6I5"/>
<name>A0A1W2G6I5_REIFA</name>
<gene>
    <name evidence="2" type="ORF">SAMN04488029_0618</name>
</gene>
<organism evidence="2 3">
    <name type="scientific">Reichenbachiella faecimaris</name>
    <dbReference type="NCBI Taxonomy" id="692418"/>
    <lineage>
        <taxon>Bacteria</taxon>
        <taxon>Pseudomonadati</taxon>
        <taxon>Bacteroidota</taxon>
        <taxon>Cytophagia</taxon>
        <taxon>Cytophagales</taxon>
        <taxon>Reichenbachiellaceae</taxon>
        <taxon>Reichenbachiella</taxon>
    </lineage>
</organism>